<keyword evidence="2" id="KW-1185">Reference proteome</keyword>
<comment type="caution">
    <text evidence="1">The sequence shown here is derived from an EMBL/GenBank/DDBJ whole genome shotgun (WGS) entry which is preliminary data.</text>
</comment>
<dbReference type="Proteomes" id="UP000789920">
    <property type="component" value="Unassembled WGS sequence"/>
</dbReference>
<accession>A0ACA9RQV3</accession>
<evidence type="ECO:0000313" key="1">
    <source>
        <dbReference type="EMBL" id="CAG8806481.1"/>
    </source>
</evidence>
<feature type="non-terminal residue" evidence="1">
    <location>
        <position position="1"/>
    </location>
</feature>
<sequence length="258" mass="29930">EQYAKKLADAGITNFEQLKECEPWRIETACNRYPPFGHNVHEAVATLPNLKLDIEHVMENPTRIKVSFQDEYSDEPTDHLFLGLDVYKTIVPDNQSLDVCNNLIAPIEPSHESPKKFEINKLPSETNRVQHQKQGVIESKETYNMKEKEKQHDSNIKGPELLPNGRVKCNHPCKDKQKCAHECCKIGCRRAPKKRKNNNITSSPTFSYDKQLNIDESIFNEEMKSQPVIHDEYGFLDQSWFEIWNEFDLISIVDLDED</sequence>
<dbReference type="EMBL" id="CAJVQC010066505">
    <property type="protein sequence ID" value="CAG8806481.1"/>
    <property type="molecule type" value="Genomic_DNA"/>
</dbReference>
<evidence type="ECO:0000313" key="2">
    <source>
        <dbReference type="Proteomes" id="UP000789920"/>
    </source>
</evidence>
<feature type="non-terminal residue" evidence="1">
    <location>
        <position position="258"/>
    </location>
</feature>
<reference evidence="1" key="1">
    <citation type="submission" date="2021-06" db="EMBL/GenBank/DDBJ databases">
        <authorList>
            <person name="Kallberg Y."/>
            <person name="Tangrot J."/>
            <person name="Rosling A."/>
        </authorList>
    </citation>
    <scope>NUCLEOTIDE SEQUENCE</scope>
    <source>
        <strain evidence="1">MA461A</strain>
    </source>
</reference>
<name>A0ACA9RQV3_9GLOM</name>
<organism evidence="1 2">
    <name type="scientific">Racocetra persica</name>
    <dbReference type="NCBI Taxonomy" id="160502"/>
    <lineage>
        <taxon>Eukaryota</taxon>
        <taxon>Fungi</taxon>
        <taxon>Fungi incertae sedis</taxon>
        <taxon>Mucoromycota</taxon>
        <taxon>Glomeromycotina</taxon>
        <taxon>Glomeromycetes</taxon>
        <taxon>Diversisporales</taxon>
        <taxon>Gigasporaceae</taxon>
        <taxon>Racocetra</taxon>
    </lineage>
</organism>
<gene>
    <name evidence="1" type="ORF">RPERSI_LOCUS22169</name>
</gene>
<protein>
    <submittedName>
        <fullName evidence="1">2680_t:CDS:1</fullName>
    </submittedName>
</protein>
<proteinExistence type="predicted"/>